<dbReference type="PROSITE" id="PS50188">
    <property type="entry name" value="B302_SPRY"/>
    <property type="match status" value="3"/>
</dbReference>
<evidence type="ECO:0000313" key="25">
    <source>
        <dbReference type="RefSeq" id="XP_033771614.1"/>
    </source>
</evidence>
<name>A0A6P8NLZ3_GEOSA</name>
<protein>
    <submittedName>
        <fullName evidence="25">Uncharacterized protein LOC117346323</fullName>
    </submittedName>
</protein>
<keyword evidence="14" id="KW-1015">Disulfide bond</keyword>
<keyword evidence="5" id="KW-0328">Glycosyltransferase</keyword>
<dbReference type="SMART" id="SM00589">
    <property type="entry name" value="PRY"/>
    <property type="match status" value="3"/>
</dbReference>
<dbReference type="InterPro" id="IPR050143">
    <property type="entry name" value="TRIM/RBCC"/>
</dbReference>
<evidence type="ECO:0000256" key="18">
    <source>
        <dbReference type="PROSITE-ProRule" id="PRU00175"/>
    </source>
</evidence>
<dbReference type="CDD" id="cd05713">
    <property type="entry name" value="IgV_MOG_like"/>
    <property type="match status" value="2"/>
</dbReference>
<evidence type="ECO:0000259" key="21">
    <source>
        <dbReference type="PROSITE" id="PS50089"/>
    </source>
</evidence>
<dbReference type="Pfam" id="PF00622">
    <property type="entry name" value="SPRY"/>
    <property type="match status" value="3"/>
</dbReference>
<dbReference type="GO" id="GO:0005975">
    <property type="term" value="P:carbohydrate metabolic process"/>
    <property type="evidence" value="ECO:0007669"/>
    <property type="project" value="InterPro"/>
</dbReference>
<evidence type="ECO:0000259" key="23">
    <source>
        <dbReference type="PROSITE" id="PS50835"/>
    </source>
</evidence>
<dbReference type="InterPro" id="IPR003879">
    <property type="entry name" value="Butyrophylin_SPRY"/>
</dbReference>
<comment type="cofactor">
    <cofactor evidence="17">
        <name>Mn(2+)</name>
        <dbReference type="ChEBI" id="CHEBI:29035"/>
    </cofactor>
    <text evidence="17">Binds 1 Mn(2+) ion per subunit.</text>
</comment>
<dbReference type="Gene3D" id="3.30.40.10">
    <property type="entry name" value="Zinc/RING finger domain, C3HC4 (zinc finger)"/>
    <property type="match status" value="1"/>
</dbReference>
<evidence type="ECO:0000256" key="12">
    <source>
        <dbReference type="ARBA" id="ARBA00022989"/>
    </source>
</evidence>
<comment type="subcellular location">
    <subcellularLocation>
        <location evidence="1">Membrane</location>
        <topology evidence="1">Single-pass type I membrane protein</topology>
    </subcellularLocation>
    <subcellularLocation>
        <location evidence="2">Membrane</location>
        <topology evidence="2">Single-pass type II membrane protein</topology>
    </subcellularLocation>
</comment>
<keyword evidence="15" id="KW-0393">Immunoglobulin domain</keyword>
<evidence type="ECO:0000256" key="16">
    <source>
        <dbReference type="PIRSR" id="PIRSR605076-2"/>
    </source>
</evidence>
<keyword evidence="24" id="KW-1185">Reference proteome</keyword>
<feature type="coiled-coil region" evidence="19">
    <location>
        <begin position="136"/>
        <end position="212"/>
    </location>
</feature>
<evidence type="ECO:0000256" key="14">
    <source>
        <dbReference type="ARBA" id="ARBA00023157"/>
    </source>
</evidence>
<dbReference type="InterPro" id="IPR043136">
    <property type="entry name" value="B30.2/SPRY_sf"/>
</dbReference>
<evidence type="ECO:0000256" key="8">
    <source>
        <dbReference type="ARBA" id="ARBA00022723"/>
    </source>
</evidence>
<evidence type="ECO:0000256" key="9">
    <source>
        <dbReference type="ARBA" id="ARBA00022729"/>
    </source>
</evidence>
<keyword evidence="19" id="KW-0175">Coiled coil</keyword>
<evidence type="ECO:0000256" key="3">
    <source>
        <dbReference type="ARBA" id="ARBA00007591"/>
    </source>
</evidence>
<feature type="domain" description="Ig-like" evidence="23">
    <location>
        <begin position="1120"/>
        <end position="1186"/>
    </location>
</feature>
<dbReference type="FunFam" id="2.60.40.10:FF:000088">
    <property type="entry name" value="Butyrophilin subfamily 1 member A1"/>
    <property type="match status" value="1"/>
</dbReference>
<keyword evidence="12 20" id="KW-1133">Transmembrane helix</keyword>
<dbReference type="InterPro" id="IPR007110">
    <property type="entry name" value="Ig-like_dom"/>
</dbReference>
<evidence type="ECO:0000256" key="6">
    <source>
        <dbReference type="ARBA" id="ARBA00022679"/>
    </source>
</evidence>
<dbReference type="InterPro" id="IPR029044">
    <property type="entry name" value="Nucleotide-diphossugar_trans"/>
</dbReference>
<dbReference type="InterPro" id="IPR005076">
    <property type="entry name" value="Glyco_trans_6"/>
</dbReference>
<feature type="binding site" evidence="16">
    <location>
        <position position="873"/>
    </location>
    <ligand>
        <name>UDP-N-acetyl-alpha-D-galactosamine</name>
        <dbReference type="ChEBI" id="CHEBI:67138"/>
    </ligand>
</feature>
<dbReference type="FunFam" id="2.60.120.920:FF:000004">
    <property type="entry name" value="Butyrophilin subfamily 1 member A1"/>
    <property type="match status" value="3"/>
</dbReference>
<dbReference type="InterPro" id="IPR013106">
    <property type="entry name" value="Ig_V-set"/>
</dbReference>
<evidence type="ECO:0000256" key="2">
    <source>
        <dbReference type="ARBA" id="ARBA00004606"/>
    </source>
</evidence>
<keyword evidence="10 18" id="KW-0863">Zinc-finger</keyword>
<keyword evidence="8 17" id="KW-0479">Metal-binding</keyword>
<dbReference type="InterPro" id="IPR006574">
    <property type="entry name" value="PRY"/>
</dbReference>
<dbReference type="SUPFAM" id="SSF57850">
    <property type="entry name" value="RING/U-box"/>
    <property type="match status" value="1"/>
</dbReference>
<dbReference type="InterPro" id="IPR001841">
    <property type="entry name" value="Znf_RING"/>
</dbReference>
<evidence type="ECO:0000259" key="22">
    <source>
        <dbReference type="PROSITE" id="PS50188"/>
    </source>
</evidence>
<dbReference type="SMART" id="SM00409">
    <property type="entry name" value="IG"/>
    <property type="match status" value="2"/>
</dbReference>
<evidence type="ECO:0000256" key="13">
    <source>
        <dbReference type="ARBA" id="ARBA00023136"/>
    </source>
</evidence>
<dbReference type="OrthoDB" id="9986391at2759"/>
<dbReference type="InterPro" id="IPR013783">
    <property type="entry name" value="Ig-like_fold"/>
</dbReference>
<dbReference type="InterPro" id="IPR013320">
    <property type="entry name" value="ConA-like_dom_sf"/>
</dbReference>
<comment type="similarity">
    <text evidence="3">Belongs to the immunoglobulin superfamily. BTN/MOG family.</text>
</comment>
<evidence type="ECO:0000256" key="20">
    <source>
        <dbReference type="SAM" id="Phobius"/>
    </source>
</evidence>
<dbReference type="PROSITE" id="PS50089">
    <property type="entry name" value="ZF_RING_2"/>
    <property type="match status" value="1"/>
</dbReference>
<dbReference type="CDD" id="cd13745">
    <property type="entry name" value="SPRY_PRY_TRIM39"/>
    <property type="match status" value="1"/>
</dbReference>
<dbReference type="PRINTS" id="PR01407">
    <property type="entry name" value="BUTYPHLNCDUF"/>
</dbReference>
<evidence type="ECO:0000256" key="17">
    <source>
        <dbReference type="PIRSR" id="PIRSR605076-3"/>
    </source>
</evidence>
<feature type="binding site" evidence="17">
    <location>
        <position position="958"/>
    </location>
    <ligand>
        <name>Mn(2+)</name>
        <dbReference type="ChEBI" id="CHEBI:29035"/>
    </ligand>
</feature>
<gene>
    <name evidence="25" type="primary">LOC117346323</name>
</gene>
<dbReference type="SUPFAM" id="SSF53448">
    <property type="entry name" value="Nucleotide-diphospho-sugar transferases"/>
    <property type="match status" value="1"/>
</dbReference>
<evidence type="ECO:0000256" key="15">
    <source>
        <dbReference type="ARBA" id="ARBA00023319"/>
    </source>
</evidence>
<feature type="domain" description="Ig-like" evidence="23">
    <location>
        <begin position="498"/>
        <end position="623"/>
    </location>
</feature>
<dbReference type="PANTHER" id="PTHR24103">
    <property type="entry name" value="E3 UBIQUITIN-PROTEIN LIGASE TRIM"/>
    <property type="match status" value="1"/>
</dbReference>
<dbReference type="Pfam" id="PF15227">
    <property type="entry name" value="zf-C3HC4_4"/>
    <property type="match status" value="1"/>
</dbReference>
<evidence type="ECO:0000256" key="5">
    <source>
        <dbReference type="ARBA" id="ARBA00022676"/>
    </source>
</evidence>
<dbReference type="InterPro" id="IPR013083">
    <property type="entry name" value="Znf_RING/FYVE/PHD"/>
</dbReference>
<dbReference type="CDD" id="cd16594">
    <property type="entry name" value="RING-HC_TRIM7-like_C-IV"/>
    <property type="match status" value="1"/>
</dbReference>
<evidence type="ECO:0000256" key="7">
    <source>
        <dbReference type="ARBA" id="ARBA00022692"/>
    </source>
</evidence>
<sequence length="1427" mass="164452">MAAANPAESLQEEASCPICLDYFTDPVLLDCGHNYCRSCITQTWEGRGTNFPCPQCRETSLIRNLRPNRQLANITEIAKKLSRCSVRPKEEDPCAKDEGKPKLFYDEAMEQHKKNVKMHMKPLRKKLEELLKFKFVEEKKAEELKSETELKRQKAETEFEELNRLLNGEKQILLSRLEEEEKKILQRIRENVTRLEGKITSLTQLISETEEKPLQEVKKAVSRFQKMKFPEPEAVSIDLKMGFQLSYPLQLKKLAAAFANWWTEYGRYAVNVTLDPETAHPDLVLSECRTGVKRGETREELPDNPERFDTEPYVLGCEGFTSGRHYWEVEVGDWTSWIVGVCKDSVRRKGRILPSPREGYWSVALWEEGKYSALTSPMTDLCLKPRAAGDTQLSWDEELDLYTQDLWDEDEYCYNEDLWDTRKYCAFSYVPPKKGPRSVGILLEYEAGKVSFYNAKNKSLLFTFTDTFTEKLRPFFSTDSKQKGSEIGLSHLLHTSVPRHVFTSEAFLAFSESFKVIGPDQPVFAVLGEDAVLPCRLSPALSAEHMQVRWYRTKFKVIVHLYENGMDQTERQIPEYRGRTELITNYISCGGVSLRIHNIGPDDEGSYTCFFQFETFEEEATLELKVGDTFFHWDISCMFACLFILLVFGAMLVLDYLKKQKQEKECLQIQLAHLHIQHDFLRTELEFRRCCSYAVNVSLDLKTAHPFLILSEDQKSVRWGNQRQNLPDNPQRFDTIPCVLGCQRFGSGRHYWEVEVEGESDWILGVCNDLVRKKGHITMSPEEGYWAVRPFGTGCSLALTSPETLLSLPEKPWAVVILLDYGAGKVSFYNAGNKSHIYTFTHTFTGKLRPFFCTFSEEVPLRIRQVAGTGSGYIKLLKKFLESAERYFVKGGMVKYYVCTDRPDEVKALNLDIKRPMKIIKVPEYSDWNQATMGRMEVIKNQTELLFHKELDYLVCIDTDIVMLNHIGVEILGELIVYAERFKVIGPGQPMVAVVGEDVVLPCRLNPVLSAERMQVRWFRNRFDLVVHLYENGMDQDEQIPVYRGRTELIRNDISCGSVSLRIYNIRLDDAGSYTCFFRSDTHDEEATLELKVASLGSAPSISVNNYWDKGIRVLYESAGWFPEPEVIWRQEGGQNLTSLSETETQRQNDLFNIKTSLLIRRNEYSRISCSIRNTILNQKREAAISIEDTFFHQVSCWVSSLSIILSMIFPCSLLVVLVISHSRKERREKEALRIKLEWTRYGRYAVNVTLDPETAQPWLILSEDRKSVKDGNTKQKLPDNPQRFDPCPCVLGFESFTSGRHYWEVEVGDKTDWDLGVCKDSVNRKGKITLTPEEGYWVMWLRNGDEYKALTSPNTLLPLSVRPRAVGIFLDYEAGKVSFYNADNKSHLFTFTNTFSEKLHPYFSPFLNLKGKHAGALKIRPVPDWE</sequence>
<dbReference type="SUPFAM" id="SSF48726">
    <property type="entry name" value="Immunoglobulin"/>
    <property type="match status" value="3"/>
</dbReference>
<dbReference type="InterPro" id="IPR017907">
    <property type="entry name" value="Znf_RING_CS"/>
</dbReference>
<dbReference type="InParanoid" id="A0A6P8NLZ3"/>
<dbReference type="PROSITE" id="PS00518">
    <property type="entry name" value="ZF_RING_1"/>
    <property type="match status" value="1"/>
</dbReference>
<dbReference type="KEGG" id="gsh:117346323"/>
<dbReference type="InterPro" id="IPR035033">
    <property type="entry name" value="PRY/SPRY_TRIM39"/>
</dbReference>
<dbReference type="Pfam" id="PF22705">
    <property type="entry name" value="C2-set_3"/>
    <property type="match status" value="1"/>
</dbReference>
<evidence type="ECO:0000256" key="1">
    <source>
        <dbReference type="ARBA" id="ARBA00004479"/>
    </source>
</evidence>
<feature type="binding site" evidence="17">
    <location>
        <position position="960"/>
    </location>
    <ligand>
        <name>Mn(2+)</name>
        <dbReference type="ChEBI" id="CHEBI:29035"/>
    </ligand>
</feature>
<dbReference type="GeneID" id="117346323"/>
<accession>A0A6P8NLZ3</accession>
<dbReference type="InterPro" id="IPR003599">
    <property type="entry name" value="Ig_sub"/>
</dbReference>
<keyword evidence="17" id="KW-0464">Manganese</keyword>
<dbReference type="Proteomes" id="UP000515159">
    <property type="component" value="Chromosome 12"/>
</dbReference>
<dbReference type="GO" id="GO:0016020">
    <property type="term" value="C:membrane"/>
    <property type="evidence" value="ECO:0007669"/>
    <property type="project" value="UniProtKB-SubCell"/>
</dbReference>
<organism evidence="24 25">
    <name type="scientific">Geotrypetes seraphini</name>
    <name type="common">Gaboon caecilian</name>
    <name type="synonym">Caecilia seraphini</name>
    <dbReference type="NCBI Taxonomy" id="260995"/>
    <lineage>
        <taxon>Eukaryota</taxon>
        <taxon>Metazoa</taxon>
        <taxon>Chordata</taxon>
        <taxon>Craniata</taxon>
        <taxon>Vertebrata</taxon>
        <taxon>Euteleostomi</taxon>
        <taxon>Amphibia</taxon>
        <taxon>Gymnophiona</taxon>
        <taxon>Geotrypetes</taxon>
    </lineage>
</organism>
<keyword evidence="9" id="KW-0732">Signal</keyword>
<feature type="domain" description="B30.2/SPRY" evidence="22">
    <location>
        <begin position="1229"/>
        <end position="1423"/>
    </location>
</feature>
<dbReference type="SMART" id="SM00406">
    <property type="entry name" value="IGv"/>
    <property type="match status" value="2"/>
</dbReference>
<evidence type="ECO:0000256" key="10">
    <source>
        <dbReference type="ARBA" id="ARBA00022771"/>
    </source>
</evidence>
<dbReference type="InterPro" id="IPR053896">
    <property type="entry name" value="BTN3A2-like_Ig-C"/>
</dbReference>
<reference evidence="25" key="1">
    <citation type="submission" date="2025-08" db="UniProtKB">
        <authorList>
            <consortium name="RefSeq"/>
        </authorList>
    </citation>
    <scope>IDENTIFICATION</scope>
</reference>
<comment type="similarity">
    <text evidence="4">Belongs to the glycosyltransferase 6 family.</text>
</comment>
<feature type="domain" description="B30.2/SPRY" evidence="22">
    <location>
        <begin position="252"/>
        <end position="494"/>
    </location>
</feature>
<dbReference type="SMART" id="SM00184">
    <property type="entry name" value="RING"/>
    <property type="match status" value="1"/>
</dbReference>
<dbReference type="Pfam" id="PF03414">
    <property type="entry name" value="Glyco_transf_6"/>
    <property type="match status" value="1"/>
</dbReference>
<keyword evidence="13 20" id="KW-0472">Membrane</keyword>
<dbReference type="Gene3D" id="3.90.550.10">
    <property type="entry name" value="Spore Coat Polysaccharide Biosynthesis Protein SpsA, Chain A"/>
    <property type="match status" value="1"/>
</dbReference>
<dbReference type="InterPro" id="IPR003877">
    <property type="entry name" value="SPRY_dom"/>
</dbReference>
<dbReference type="InterPro" id="IPR036179">
    <property type="entry name" value="Ig-like_dom_sf"/>
</dbReference>
<dbReference type="Pfam" id="PF07686">
    <property type="entry name" value="V-set"/>
    <property type="match status" value="2"/>
</dbReference>
<keyword evidence="11" id="KW-0862">Zinc</keyword>
<dbReference type="SUPFAM" id="SSF49899">
    <property type="entry name" value="Concanavalin A-like lectins/glucanases"/>
    <property type="match status" value="4"/>
</dbReference>
<proteinExistence type="inferred from homology"/>
<keyword evidence="7 20" id="KW-0812">Transmembrane</keyword>
<dbReference type="GO" id="GO:0008270">
    <property type="term" value="F:zinc ion binding"/>
    <property type="evidence" value="ECO:0007669"/>
    <property type="project" value="UniProtKB-KW"/>
</dbReference>
<evidence type="ECO:0000256" key="19">
    <source>
        <dbReference type="SAM" id="Coils"/>
    </source>
</evidence>
<feature type="transmembrane region" description="Helical" evidence="20">
    <location>
        <begin position="1198"/>
        <end position="1220"/>
    </location>
</feature>
<feature type="domain" description="Ig-like" evidence="23">
    <location>
        <begin position="996"/>
        <end position="1090"/>
    </location>
</feature>
<keyword evidence="6" id="KW-0808">Transferase</keyword>
<dbReference type="FunFam" id="2.60.40.10:FF:000183">
    <property type="entry name" value="Myelin-oligodendrocyte glycoprotein"/>
    <property type="match status" value="2"/>
</dbReference>
<dbReference type="PROSITE" id="PS50835">
    <property type="entry name" value="IG_LIKE"/>
    <property type="match status" value="3"/>
</dbReference>
<dbReference type="SMART" id="SM00449">
    <property type="entry name" value="SPRY"/>
    <property type="match status" value="3"/>
</dbReference>
<dbReference type="GO" id="GO:0016758">
    <property type="term" value="F:hexosyltransferase activity"/>
    <property type="evidence" value="ECO:0007669"/>
    <property type="project" value="InterPro"/>
</dbReference>
<dbReference type="InterPro" id="IPR001870">
    <property type="entry name" value="B30.2/SPRY"/>
</dbReference>
<dbReference type="RefSeq" id="XP_033771614.1">
    <property type="nucleotide sequence ID" value="XM_033915723.1"/>
</dbReference>
<dbReference type="Gene3D" id="2.60.40.10">
    <property type="entry name" value="Immunoglobulins"/>
    <property type="match status" value="3"/>
</dbReference>
<feature type="domain" description="RING-type" evidence="21">
    <location>
        <begin position="16"/>
        <end position="57"/>
    </location>
</feature>
<dbReference type="Pfam" id="PF13765">
    <property type="entry name" value="PRY"/>
    <property type="match status" value="3"/>
</dbReference>
<evidence type="ECO:0000256" key="4">
    <source>
        <dbReference type="ARBA" id="ARBA00010413"/>
    </source>
</evidence>
<evidence type="ECO:0000313" key="24">
    <source>
        <dbReference type="Proteomes" id="UP000515159"/>
    </source>
</evidence>
<feature type="binding site" evidence="16">
    <location>
        <begin position="958"/>
        <end position="960"/>
    </location>
    <ligand>
        <name>UDP-N-acetyl-alpha-D-galactosamine</name>
        <dbReference type="ChEBI" id="CHEBI:67138"/>
    </ligand>
</feature>
<dbReference type="Gene3D" id="2.60.120.920">
    <property type="match status" value="3"/>
</dbReference>
<feature type="domain" description="B30.2/SPRY" evidence="22">
    <location>
        <begin position="677"/>
        <end position="870"/>
    </location>
</feature>
<evidence type="ECO:0000256" key="11">
    <source>
        <dbReference type="ARBA" id="ARBA00022833"/>
    </source>
</evidence>
<feature type="transmembrane region" description="Helical" evidence="20">
    <location>
        <begin position="635"/>
        <end position="657"/>
    </location>
</feature>